<reference evidence="8 9" key="1">
    <citation type="journal article" date="2014" name="PLoS ONE">
        <title>The first complete genome sequence of the class fimbriimonadia in the phylum armatimonadetes.</title>
        <authorList>
            <person name="Hu Z.Y."/>
            <person name="Wang Y.Z."/>
            <person name="Im W.T."/>
            <person name="Wang S.Y."/>
            <person name="Zhao G.P."/>
            <person name="Zheng H.J."/>
            <person name="Quan Z.X."/>
        </authorList>
    </citation>
    <scope>NUCLEOTIDE SEQUENCE [LARGE SCALE GENOMIC DNA]</scope>
    <source>
        <strain evidence="8">Gsoil 348</strain>
    </source>
</reference>
<dbReference type="EMBL" id="CP007139">
    <property type="protein sequence ID" value="AIE83612.1"/>
    <property type="molecule type" value="Genomic_DNA"/>
</dbReference>
<protein>
    <recommendedName>
        <fullName evidence="6">Aminotransferase</fullName>
        <ecNumber evidence="6">2.6.1.-</ecNumber>
    </recommendedName>
</protein>
<evidence type="ECO:0000256" key="6">
    <source>
        <dbReference type="RuleBase" id="RU000481"/>
    </source>
</evidence>
<evidence type="ECO:0000256" key="1">
    <source>
        <dbReference type="ARBA" id="ARBA00001933"/>
    </source>
</evidence>
<dbReference type="PROSITE" id="PS00105">
    <property type="entry name" value="AA_TRANSFER_CLASS_1"/>
    <property type="match status" value="1"/>
</dbReference>
<name>A0A068NJJ2_FIMGI</name>
<dbReference type="RefSeq" id="WP_025227720.1">
    <property type="nucleotide sequence ID" value="NZ_CP007139.1"/>
</dbReference>
<sequence>MKPLAKSVTGVTASGIRRFFDLAAQVEGLLSLGVGEPRYPAPASAKQAAIEAIQSDVDGYTSNFGRITLRQGIADNLRRRYGVGYDPANQVLVTTGVSEGIDLAIRAVLEPGDEVIFFEPTYVSYGPVVTFSGGKAIAIPTRPENAFAPDPDTVRATITSRTKAIILGFPCNPTGAVPPREVFEEIVQIAIQNDLWIISDEIYDCLVFEGEHTCLASLPGAYERTILLGGFSKNFAMTGWRIGYACATPDVIEVMMKIHQYTALCAPTISQVGCEGALREAETYVPEMIRAMDAKRRYFVGQMREAGLNCQMPQGSFFAFCDISASGLDSETYTERLLKEQKVLVVPGTAFTGWSGDETTGRTHVRCCYAIPDEDLQEACRRIKTFLSSR</sequence>
<comment type="cofactor">
    <cofactor evidence="1 6">
        <name>pyridoxal 5'-phosphate</name>
        <dbReference type="ChEBI" id="CHEBI:597326"/>
    </cofactor>
</comment>
<dbReference type="InterPro" id="IPR050596">
    <property type="entry name" value="AspAT/PAT-like"/>
</dbReference>
<gene>
    <name evidence="8" type="ORF">OP10G_0244</name>
</gene>
<dbReference type="GO" id="GO:0030170">
    <property type="term" value="F:pyridoxal phosphate binding"/>
    <property type="evidence" value="ECO:0007669"/>
    <property type="project" value="InterPro"/>
</dbReference>
<dbReference type="InterPro" id="IPR015421">
    <property type="entry name" value="PyrdxlP-dep_Trfase_major"/>
</dbReference>
<dbReference type="KEGG" id="fgi:OP10G_0244"/>
<dbReference type="InterPro" id="IPR015422">
    <property type="entry name" value="PyrdxlP-dep_Trfase_small"/>
</dbReference>
<dbReference type="eggNOG" id="COG0436">
    <property type="taxonomic scope" value="Bacteria"/>
</dbReference>
<evidence type="ECO:0000256" key="5">
    <source>
        <dbReference type="ARBA" id="ARBA00022898"/>
    </source>
</evidence>
<evidence type="ECO:0000256" key="3">
    <source>
        <dbReference type="ARBA" id="ARBA00022576"/>
    </source>
</evidence>
<dbReference type="Proteomes" id="UP000027982">
    <property type="component" value="Chromosome"/>
</dbReference>
<evidence type="ECO:0000259" key="7">
    <source>
        <dbReference type="Pfam" id="PF00155"/>
    </source>
</evidence>
<dbReference type="GO" id="GO:0006520">
    <property type="term" value="P:amino acid metabolic process"/>
    <property type="evidence" value="ECO:0007669"/>
    <property type="project" value="InterPro"/>
</dbReference>
<dbReference type="SUPFAM" id="SSF53383">
    <property type="entry name" value="PLP-dependent transferases"/>
    <property type="match status" value="1"/>
</dbReference>
<dbReference type="GO" id="GO:0008483">
    <property type="term" value="F:transaminase activity"/>
    <property type="evidence" value="ECO:0007669"/>
    <property type="project" value="UniProtKB-KW"/>
</dbReference>
<evidence type="ECO:0000256" key="2">
    <source>
        <dbReference type="ARBA" id="ARBA00007441"/>
    </source>
</evidence>
<dbReference type="InterPro" id="IPR004839">
    <property type="entry name" value="Aminotransferase_I/II_large"/>
</dbReference>
<dbReference type="Pfam" id="PF00155">
    <property type="entry name" value="Aminotran_1_2"/>
    <property type="match status" value="1"/>
</dbReference>
<dbReference type="Gene3D" id="3.40.640.10">
    <property type="entry name" value="Type I PLP-dependent aspartate aminotransferase-like (Major domain)"/>
    <property type="match status" value="1"/>
</dbReference>
<evidence type="ECO:0000313" key="9">
    <source>
        <dbReference type="Proteomes" id="UP000027982"/>
    </source>
</evidence>
<keyword evidence="4 6" id="KW-0808">Transferase</keyword>
<comment type="similarity">
    <text evidence="2 6">Belongs to the class-I pyridoxal-phosphate-dependent aminotransferase family.</text>
</comment>
<dbReference type="AlphaFoldDB" id="A0A068NJJ2"/>
<dbReference type="PANTHER" id="PTHR46383:SF3">
    <property type="entry name" value="ASPARTATE AMINOTRANSFERASE-RELATED"/>
    <property type="match status" value="1"/>
</dbReference>
<keyword evidence="3 6" id="KW-0032">Aminotransferase</keyword>
<dbReference type="InterPro" id="IPR015424">
    <property type="entry name" value="PyrdxlP-dep_Trfase"/>
</dbReference>
<dbReference type="EC" id="2.6.1.-" evidence="6"/>
<evidence type="ECO:0000256" key="4">
    <source>
        <dbReference type="ARBA" id="ARBA00022679"/>
    </source>
</evidence>
<dbReference type="InterPro" id="IPR004838">
    <property type="entry name" value="NHTrfase_class1_PyrdxlP-BS"/>
</dbReference>
<keyword evidence="9" id="KW-1185">Reference proteome</keyword>
<dbReference type="CDD" id="cd00609">
    <property type="entry name" value="AAT_like"/>
    <property type="match status" value="1"/>
</dbReference>
<dbReference type="STRING" id="661478.OP10G_0244"/>
<accession>A0A068NJJ2</accession>
<dbReference type="PANTHER" id="PTHR46383">
    <property type="entry name" value="ASPARTATE AMINOTRANSFERASE"/>
    <property type="match status" value="1"/>
</dbReference>
<proteinExistence type="inferred from homology"/>
<dbReference type="OrthoDB" id="9802328at2"/>
<dbReference type="HOGENOM" id="CLU_017584_4_3_0"/>
<dbReference type="Gene3D" id="3.90.1150.10">
    <property type="entry name" value="Aspartate Aminotransferase, domain 1"/>
    <property type="match status" value="1"/>
</dbReference>
<evidence type="ECO:0000313" key="8">
    <source>
        <dbReference type="EMBL" id="AIE83612.1"/>
    </source>
</evidence>
<dbReference type="FunFam" id="3.40.640.10:FF:000033">
    <property type="entry name" value="Aspartate aminotransferase"/>
    <property type="match status" value="1"/>
</dbReference>
<organism evidence="8 9">
    <name type="scientific">Fimbriimonas ginsengisoli Gsoil 348</name>
    <dbReference type="NCBI Taxonomy" id="661478"/>
    <lineage>
        <taxon>Bacteria</taxon>
        <taxon>Bacillati</taxon>
        <taxon>Armatimonadota</taxon>
        <taxon>Fimbriimonadia</taxon>
        <taxon>Fimbriimonadales</taxon>
        <taxon>Fimbriimonadaceae</taxon>
        <taxon>Fimbriimonas</taxon>
    </lineage>
</organism>
<feature type="domain" description="Aminotransferase class I/classII large" evidence="7">
    <location>
        <begin position="29"/>
        <end position="383"/>
    </location>
</feature>
<keyword evidence="5" id="KW-0663">Pyridoxal phosphate</keyword>